<name>A0AAD6J7G0_DREDA</name>
<dbReference type="EMBL" id="JAQGDS010000002">
    <property type="protein sequence ID" value="KAJ6263832.1"/>
    <property type="molecule type" value="Genomic_DNA"/>
</dbReference>
<reference evidence="1" key="1">
    <citation type="submission" date="2023-01" db="EMBL/GenBank/DDBJ databases">
        <title>The chitinases involved in constricting ring structure development in the nematode-trapping fungus Drechslerella dactyloides.</title>
        <authorList>
            <person name="Wang R."/>
            <person name="Zhang L."/>
            <person name="Tang P."/>
            <person name="Li S."/>
            <person name="Liang L."/>
        </authorList>
    </citation>
    <scope>NUCLEOTIDE SEQUENCE</scope>
    <source>
        <strain evidence="1">YMF1.00031</strain>
    </source>
</reference>
<dbReference type="Proteomes" id="UP001221413">
    <property type="component" value="Unassembled WGS sequence"/>
</dbReference>
<organism evidence="1 2">
    <name type="scientific">Drechslerella dactyloides</name>
    <name type="common">Nematode-trapping fungus</name>
    <name type="synonym">Arthrobotrys dactyloides</name>
    <dbReference type="NCBI Taxonomy" id="74499"/>
    <lineage>
        <taxon>Eukaryota</taxon>
        <taxon>Fungi</taxon>
        <taxon>Dikarya</taxon>
        <taxon>Ascomycota</taxon>
        <taxon>Pezizomycotina</taxon>
        <taxon>Orbiliomycetes</taxon>
        <taxon>Orbiliales</taxon>
        <taxon>Orbiliaceae</taxon>
        <taxon>Drechslerella</taxon>
    </lineage>
</organism>
<proteinExistence type="predicted"/>
<gene>
    <name evidence="1" type="ORF">Dda_2404</name>
</gene>
<evidence type="ECO:0000313" key="1">
    <source>
        <dbReference type="EMBL" id="KAJ6263832.1"/>
    </source>
</evidence>
<sequence length="127" mass="14376">MADQLSHIPSKITVSGGPPNTAIPQSVHDLRNILDILAEGIQRRDDSEGRFRMNIEKLFLKAHERSHTQASELVKLIRLTCLELFRGLFDEHVGVERFTEIANFLRFLLGKLNGEPDAWIEIALSSD</sequence>
<accession>A0AAD6J7G0</accession>
<comment type="caution">
    <text evidence="1">The sequence shown here is derived from an EMBL/GenBank/DDBJ whole genome shotgun (WGS) entry which is preliminary data.</text>
</comment>
<protein>
    <submittedName>
        <fullName evidence="1">Uncharacterized protein</fullName>
    </submittedName>
</protein>
<evidence type="ECO:0000313" key="2">
    <source>
        <dbReference type="Proteomes" id="UP001221413"/>
    </source>
</evidence>
<keyword evidence="2" id="KW-1185">Reference proteome</keyword>
<dbReference type="AlphaFoldDB" id="A0AAD6J7G0"/>